<sequence length="57" mass="6644">MARTGRPKSDDPMDKKVSVRFTNEEYEILLEYAKNHELSVTQAIKMSLRMNILSTQK</sequence>
<dbReference type="EMBL" id="FMKA01000056">
    <property type="protein sequence ID" value="SCP99748.1"/>
    <property type="molecule type" value="Genomic_DNA"/>
</dbReference>
<dbReference type="Proteomes" id="UP000199315">
    <property type="component" value="Unassembled WGS sequence"/>
</dbReference>
<gene>
    <name evidence="1" type="ORF">SAMN05421730_105617</name>
</gene>
<dbReference type="OrthoDB" id="1914755at2"/>
<evidence type="ECO:0000313" key="1">
    <source>
        <dbReference type="EMBL" id="SCP99748.1"/>
    </source>
</evidence>
<proteinExistence type="predicted"/>
<name>A0A1D3TZ19_9FIRM</name>
<dbReference type="AlphaFoldDB" id="A0A1D3TZ19"/>
<keyword evidence="2" id="KW-1185">Reference proteome</keyword>
<organism evidence="1 2">
    <name type="scientific">Anaerobium acetethylicum</name>
    <dbReference type="NCBI Taxonomy" id="1619234"/>
    <lineage>
        <taxon>Bacteria</taxon>
        <taxon>Bacillati</taxon>
        <taxon>Bacillota</taxon>
        <taxon>Clostridia</taxon>
        <taxon>Lachnospirales</taxon>
        <taxon>Lachnospiraceae</taxon>
        <taxon>Anaerobium</taxon>
    </lineage>
</organism>
<dbReference type="STRING" id="1619234.SAMN05421730_105617"/>
<protein>
    <recommendedName>
        <fullName evidence="3">CopG family transcriptional regulator</fullName>
    </recommendedName>
</protein>
<dbReference type="RefSeq" id="WP_091237010.1">
    <property type="nucleotide sequence ID" value="NZ_FMKA01000056.1"/>
</dbReference>
<accession>A0A1D3TZ19</accession>
<evidence type="ECO:0008006" key="3">
    <source>
        <dbReference type="Google" id="ProtNLM"/>
    </source>
</evidence>
<reference evidence="1 2" key="1">
    <citation type="submission" date="2016-09" db="EMBL/GenBank/DDBJ databases">
        <authorList>
            <person name="Capua I."/>
            <person name="De Benedictis P."/>
            <person name="Joannis T."/>
            <person name="Lombin L.H."/>
            <person name="Cattoli G."/>
        </authorList>
    </citation>
    <scope>NUCLEOTIDE SEQUENCE [LARGE SCALE GENOMIC DNA]</scope>
    <source>
        <strain evidence="1 2">GluBS11</strain>
    </source>
</reference>
<evidence type="ECO:0000313" key="2">
    <source>
        <dbReference type="Proteomes" id="UP000199315"/>
    </source>
</evidence>